<evidence type="ECO:0000256" key="4">
    <source>
        <dbReference type="ARBA" id="ARBA00022691"/>
    </source>
</evidence>
<accession>A0A401IN09</accession>
<dbReference type="Gene3D" id="3.30.56.70">
    <property type="entry name" value="N2,N2-dimethylguanosine tRNA methyltransferase, C-terminal domain"/>
    <property type="match status" value="1"/>
</dbReference>
<keyword evidence="2 7" id="KW-0489">Methyltransferase</keyword>
<gene>
    <name evidence="7" type="ORF">AsFPU1_4063</name>
</gene>
<dbReference type="InterPro" id="IPR042296">
    <property type="entry name" value="tRNA_met_Trm1_C"/>
</dbReference>
<comment type="caution">
    <text evidence="7">The sequence shown here is derived from an EMBL/GenBank/DDBJ whole genome shotgun (WGS) entry which is preliminary data.</text>
</comment>
<dbReference type="Pfam" id="PF02005">
    <property type="entry name" value="TRM"/>
    <property type="match status" value="1"/>
</dbReference>
<dbReference type="InterPro" id="IPR029063">
    <property type="entry name" value="SAM-dependent_MTases_sf"/>
</dbReference>
<dbReference type="AlphaFoldDB" id="A0A401IN09"/>
<dbReference type="PANTHER" id="PTHR10631:SF9">
    <property type="entry name" value="TRNA (GUANINE(26)-N(2))-DIMETHYLTRANSFERASE"/>
    <property type="match status" value="1"/>
</dbReference>
<dbReference type="OrthoDB" id="448459at2"/>
<dbReference type="PANTHER" id="PTHR10631">
    <property type="entry name" value="N 2 ,N 2 -DIMETHYLGUANOSINE TRNA METHYLTRANSFERASE"/>
    <property type="match status" value="1"/>
</dbReference>
<dbReference type="InterPro" id="IPR002905">
    <property type="entry name" value="Trm1"/>
</dbReference>
<evidence type="ECO:0000256" key="2">
    <source>
        <dbReference type="ARBA" id="ARBA00022603"/>
    </source>
</evidence>
<dbReference type="RefSeq" id="WP_124976673.1">
    <property type="nucleotide sequence ID" value="NZ_BDQK01000017.1"/>
</dbReference>
<evidence type="ECO:0000256" key="1">
    <source>
        <dbReference type="ARBA" id="ARBA00022555"/>
    </source>
</evidence>
<keyword evidence="3 7" id="KW-0808">Transferase</keyword>
<evidence type="ECO:0000256" key="5">
    <source>
        <dbReference type="ARBA" id="ARBA00022694"/>
    </source>
</evidence>
<protein>
    <submittedName>
        <fullName evidence="7">tRNA (Guanine-N1)-methyltransferase</fullName>
    </submittedName>
</protein>
<keyword evidence="1" id="KW-0820">tRNA-binding</keyword>
<name>A0A401IN09_APHSA</name>
<evidence type="ECO:0000256" key="6">
    <source>
        <dbReference type="ARBA" id="ARBA00022884"/>
    </source>
</evidence>
<organism evidence="7 8">
    <name type="scientific">Aphanothece sacrum FPU1</name>
    <dbReference type="NCBI Taxonomy" id="1920663"/>
    <lineage>
        <taxon>Bacteria</taxon>
        <taxon>Bacillati</taxon>
        <taxon>Cyanobacteriota</taxon>
        <taxon>Cyanophyceae</taxon>
        <taxon>Oscillatoriophycideae</taxon>
        <taxon>Chroococcales</taxon>
        <taxon>Aphanothecaceae</taxon>
        <taxon>Aphanothece</taxon>
    </lineage>
</organism>
<keyword evidence="4" id="KW-0949">S-adenosyl-L-methionine</keyword>
<sequence length="376" mass="42815">MNNHNLIIEEKATFRVGNAFYRPQSKVTRDLGVLAATIYKHKHGQLRVLDAMTGCGIRALRYYLESGADEILVNDSNLDIKPILEDNLQDILFLNKVKISYKNANHIFFECYNNKDYYDLVDVDGFGSPSPYLSTMLWATKIGGLVYLTSTDGRTGTGHLPEKSLQVYGSYARSHPACQEQVLRLLIGSVLQQAATMELGIKPIFSLFTGQTYRVMLQLLNKSNLTLDNYGFIGYCHECGHYKRISWHQLGKVQCVQEKNINPYVISGPMWLGNLHDRDYLGEMKTLAKEWRWLKRVELLSVMENELDFPPYFYTLGEIGKRGKLDVPKRSQLIQSLNDQGYRAAPTHINAEAIKTNADLNICIEFSNAISRQKTL</sequence>
<dbReference type="PROSITE" id="PS51626">
    <property type="entry name" value="SAM_MT_TRM1"/>
    <property type="match status" value="1"/>
</dbReference>
<dbReference type="SUPFAM" id="SSF53335">
    <property type="entry name" value="S-adenosyl-L-methionine-dependent methyltransferases"/>
    <property type="match status" value="1"/>
</dbReference>
<keyword evidence="6" id="KW-0694">RNA-binding</keyword>
<evidence type="ECO:0000256" key="3">
    <source>
        <dbReference type="ARBA" id="ARBA00022679"/>
    </source>
</evidence>
<keyword evidence="5" id="KW-0819">tRNA processing</keyword>
<dbReference type="EMBL" id="BDQK01000017">
    <property type="protein sequence ID" value="GBF82633.1"/>
    <property type="molecule type" value="Genomic_DNA"/>
</dbReference>
<dbReference type="Gene3D" id="3.40.50.150">
    <property type="entry name" value="Vaccinia Virus protein VP39"/>
    <property type="match status" value="1"/>
</dbReference>
<dbReference type="GO" id="GO:0016423">
    <property type="term" value="F:tRNA (guanine) methyltransferase activity"/>
    <property type="evidence" value="ECO:0007669"/>
    <property type="project" value="InterPro"/>
</dbReference>
<evidence type="ECO:0000313" key="7">
    <source>
        <dbReference type="EMBL" id="GBF82633.1"/>
    </source>
</evidence>
<reference evidence="8" key="1">
    <citation type="submission" date="2017-05" db="EMBL/GenBank/DDBJ databases">
        <title>Physiological properties and genetic analysis related to exopolysaccharide production of fresh-water unicellular cyanobacterium Aphanothece sacrum, Suizenji Nori, that has been cultured as a food source in Japan.</title>
        <authorList>
            <person name="Kanesaki Y."/>
            <person name="Yoshikawa S."/>
            <person name="Ohki K."/>
        </authorList>
    </citation>
    <scope>NUCLEOTIDE SEQUENCE [LARGE SCALE GENOMIC DNA]</scope>
    <source>
        <strain evidence="8">FPU1</strain>
    </source>
</reference>
<dbReference type="GO" id="GO:0000049">
    <property type="term" value="F:tRNA binding"/>
    <property type="evidence" value="ECO:0007669"/>
    <property type="project" value="UniProtKB-KW"/>
</dbReference>
<dbReference type="Proteomes" id="UP000287247">
    <property type="component" value="Unassembled WGS sequence"/>
</dbReference>
<evidence type="ECO:0000313" key="8">
    <source>
        <dbReference type="Proteomes" id="UP000287247"/>
    </source>
</evidence>
<proteinExistence type="predicted"/>
<keyword evidence="8" id="KW-1185">Reference proteome</keyword>
<dbReference type="GO" id="GO:0002940">
    <property type="term" value="P:tRNA N2-guanine methylation"/>
    <property type="evidence" value="ECO:0007669"/>
    <property type="project" value="TreeGrafter"/>
</dbReference>